<organism evidence="1 2">
    <name type="scientific">Hoeflea poritis</name>
    <dbReference type="NCBI Taxonomy" id="2993659"/>
    <lineage>
        <taxon>Bacteria</taxon>
        <taxon>Pseudomonadati</taxon>
        <taxon>Pseudomonadota</taxon>
        <taxon>Alphaproteobacteria</taxon>
        <taxon>Hyphomicrobiales</taxon>
        <taxon>Rhizobiaceae</taxon>
        <taxon>Hoeflea</taxon>
    </lineage>
</organism>
<reference evidence="1" key="1">
    <citation type="submission" date="2022-11" db="EMBL/GenBank/DDBJ databases">
        <title>Hoeflea poritis sp. nov., isolated from scleractinian coral Porites lutea.</title>
        <authorList>
            <person name="Zhang G."/>
            <person name="Wei Q."/>
            <person name="Cai L."/>
        </authorList>
    </citation>
    <scope>NUCLEOTIDE SEQUENCE</scope>
    <source>
        <strain evidence="1">E7-10</strain>
    </source>
</reference>
<comment type="caution">
    <text evidence="1">The sequence shown here is derived from an EMBL/GenBank/DDBJ whole genome shotgun (WGS) entry which is preliminary data.</text>
</comment>
<keyword evidence="2" id="KW-1185">Reference proteome</keyword>
<dbReference type="EMBL" id="JAPJZH010000001">
    <property type="protein sequence ID" value="MDA4844058.1"/>
    <property type="molecule type" value="Genomic_DNA"/>
</dbReference>
<evidence type="ECO:0000313" key="2">
    <source>
        <dbReference type="Proteomes" id="UP001148313"/>
    </source>
</evidence>
<proteinExistence type="predicted"/>
<name>A0ABT4VJ54_9HYPH</name>
<sequence length="175" mass="19553">MNTNRIVKPGCDCVDPRPQMRRWAKFVERFVGTVECPPAFDVGASSFGKSSEIEIAFHQCFDFPAAIIRPEIVKSAVALVVVSDLDPLGPIEFRKCQNRPEFRWPFQKLLKIAAQIPVLDPNQPDGLTDIACKRDAAVHGVQAVANTAFRFNGQHQVNSQVENTPAKNNQFFDSR</sequence>
<accession>A0ABT4VJ54</accession>
<gene>
    <name evidence="1" type="ORF">OOZ53_01795</name>
</gene>
<dbReference type="Proteomes" id="UP001148313">
    <property type="component" value="Unassembled WGS sequence"/>
</dbReference>
<dbReference type="RefSeq" id="WP_271087581.1">
    <property type="nucleotide sequence ID" value="NZ_JAPJZH010000001.1"/>
</dbReference>
<protein>
    <submittedName>
        <fullName evidence="1">Uncharacterized protein</fullName>
    </submittedName>
</protein>
<evidence type="ECO:0000313" key="1">
    <source>
        <dbReference type="EMBL" id="MDA4844058.1"/>
    </source>
</evidence>